<comment type="caution">
    <text evidence="9">The sequence shown here is derived from an EMBL/GenBank/DDBJ whole genome shotgun (WGS) entry which is preliminary data.</text>
</comment>
<feature type="transmembrane region" description="Helical" evidence="7">
    <location>
        <begin position="425"/>
        <end position="446"/>
    </location>
</feature>
<keyword evidence="3 7" id="KW-0812">Transmembrane</keyword>
<dbReference type="PIRSF" id="PIRSF006060">
    <property type="entry name" value="AA_transporter"/>
    <property type="match status" value="1"/>
</dbReference>
<evidence type="ECO:0000256" key="5">
    <source>
        <dbReference type="ARBA" id="ARBA00022989"/>
    </source>
</evidence>
<comment type="subcellular location">
    <subcellularLocation>
        <location evidence="1">Membrane</location>
        <topology evidence="1">Multi-pass membrane protein</topology>
    </subcellularLocation>
</comment>
<organism evidence="9 10">
    <name type="scientific">Neolecta irregularis (strain DAH-3)</name>
    <dbReference type="NCBI Taxonomy" id="1198029"/>
    <lineage>
        <taxon>Eukaryota</taxon>
        <taxon>Fungi</taxon>
        <taxon>Dikarya</taxon>
        <taxon>Ascomycota</taxon>
        <taxon>Taphrinomycotina</taxon>
        <taxon>Neolectales</taxon>
        <taxon>Neolectaceae</taxon>
        <taxon>Neolecta</taxon>
    </lineage>
</organism>
<dbReference type="InterPro" id="IPR050524">
    <property type="entry name" value="APC_YAT"/>
</dbReference>
<evidence type="ECO:0000313" key="10">
    <source>
        <dbReference type="Proteomes" id="UP000186594"/>
    </source>
</evidence>
<keyword evidence="4" id="KW-0029">Amino-acid transport</keyword>
<dbReference type="Proteomes" id="UP000186594">
    <property type="component" value="Unassembled WGS sequence"/>
</dbReference>
<dbReference type="Pfam" id="PF00324">
    <property type="entry name" value="AA_permease"/>
    <property type="match status" value="1"/>
</dbReference>
<dbReference type="STRING" id="1198029.A0A1U7LH20"/>
<evidence type="ECO:0000256" key="4">
    <source>
        <dbReference type="ARBA" id="ARBA00022970"/>
    </source>
</evidence>
<dbReference type="EMBL" id="LXFE01004208">
    <property type="protein sequence ID" value="OLL21893.1"/>
    <property type="molecule type" value="Genomic_DNA"/>
</dbReference>
<proteinExistence type="predicted"/>
<feature type="transmembrane region" description="Helical" evidence="7">
    <location>
        <begin position="200"/>
        <end position="223"/>
    </location>
</feature>
<evidence type="ECO:0000256" key="6">
    <source>
        <dbReference type="ARBA" id="ARBA00023136"/>
    </source>
</evidence>
<feature type="transmembrane region" description="Helical" evidence="7">
    <location>
        <begin position="175"/>
        <end position="194"/>
    </location>
</feature>
<dbReference type="AlphaFoldDB" id="A0A1U7LH20"/>
<feature type="transmembrane region" description="Helical" evidence="7">
    <location>
        <begin position="83"/>
        <end position="101"/>
    </location>
</feature>
<evidence type="ECO:0000256" key="3">
    <source>
        <dbReference type="ARBA" id="ARBA00022692"/>
    </source>
</evidence>
<dbReference type="PANTHER" id="PTHR43341:SF39">
    <property type="entry name" value="AMINO ACID TRANSPORTER (EUROFUNG)-RELATED"/>
    <property type="match status" value="1"/>
</dbReference>
<feature type="transmembrane region" description="Helical" evidence="7">
    <location>
        <begin position="497"/>
        <end position="514"/>
    </location>
</feature>
<keyword evidence="5 7" id="KW-1133">Transmembrane helix</keyword>
<feature type="transmembrane region" description="Helical" evidence="7">
    <location>
        <begin position="53"/>
        <end position="71"/>
    </location>
</feature>
<evidence type="ECO:0000313" key="9">
    <source>
        <dbReference type="EMBL" id="OLL21893.1"/>
    </source>
</evidence>
<dbReference type="PANTHER" id="PTHR43341">
    <property type="entry name" value="AMINO ACID PERMEASE"/>
    <property type="match status" value="1"/>
</dbReference>
<dbReference type="InterPro" id="IPR004841">
    <property type="entry name" value="AA-permease/SLC12A_dom"/>
</dbReference>
<feature type="transmembrane region" description="Helical" evidence="7">
    <location>
        <begin position="395"/>
        <end position="413"/>
    </location>
</feature>
<gene>
    <name evidence="9" type="ORF">NEOLI_000995</name>
</gene>
<dbReference type="OrthoDB" id="3900342at2759"/>
<protein>
    <submittedName>
        <fullName evidence="9">Putative proline-specific permease put4</fullName>
    </submittedName>
</protein>
<feature type="transmembrane region" description="Helical" evidence="7">
    <location>
        <begin position="145"/>
        <end position="168"/>
    </location>
</feature>
<dbReference type="InterPro" id="IPR004840">
    <property type="entry name" value="Amino_acid_permease_CS"/>
</dbReference>
<dbReference type="GO" id="GO:0016020">
    <property type="term" value="C:membrane"/>
    <property type="evidence" value="ECO:0007669"/>
    <property type="project" value="UniProtKB-SubCell"/>
</dbReference>
<evidence type="ECO:0000259" key="8">
    <source>
        <dbReference type="Pfam" id="PF00324"/>
    </source>
</evidence>
<sequence length="561" mass="62115">MAARMNSSSSSKDSSLPMFSVEKSHDVSCRGVITDEVVEEFGEVQRGLKSRHIQLIALGGTIGTGLFVGSAKALATAGPFSALLAYAFIALCVFCVMQSLGEMISYLPLPGAVPSLASRYIDESWQFSPQQKHGTDSSRGFAQGWLYWLYFGVSVAVEITAAALIITYWDAERKIPVGIYISVLYVMIIGVQVYGEMEFWFASLKIVTIVGLLLMSFIVVLGGNPKHERLGFRYWKDPGYMREYLTIGDIGRLCGLWKVMLQAAFSYSGTELIAITAGEARNPRRNVPKAVRRVFWRIIIFYVFGVLAIGVLVPYNDPYMSKQIANGVPGASASPFVIGISRVGIDVLPHIINAVILSSAWSSGNSFAYAGSRTIYSLALDGKAPSIFKTCTKNGIPIFGVGSIAIVGLSAFLNIGNSSSQVFDWLANLCTIANIITWNTILLAFIRFKKGLSTQGISRNSLPFKSIFQPFGLFWISMIIIFNGFDTFQSGFSLSQFLPAYLSLIFFAVFYVGHKITSRSKFVRDEDMDFITGQEKIDREEAMHVENIPTTWYERFWDWLV</sequence>
<dbReference type="Gene3D" id="1.20.1740.10">
    <property type="entry name" value="Amino acid/polyamine transporter I"/>
    <property type="match status" value="1"/>
</dbReference>
<reference evidence="9 10" key="1">
    <citation type="submission" date="2016-04" db="EMBL/GenBank/DDBJ databases">
        <title>Evolutionary innovation and constraint leading to complex multicellularity in the Ascomycota.</title>
        <authorList>
            <person name="Cisse O."/>
            <person name="Nguyen A."/>
            <person name="Hewitt D.A."/>
            <person name="Jedd G."/>
            <person name="Stajich J.E."/>
        </authorList>
    </citation>
    <scope>NUCLEOTIDE SEQUENCE [LARGE SCALE GENOMIC DNA]</scope>
    <source>
        <strain evidence="9 10">DAH-3</strain>
    </source>
</reference>
<feature type="transmembrane region" description="Helical" evidence="7">
    <location>
        <begin position="467"/>
        <end position="485"/>
    </location>
</feature>
<name>A0A1U7LH20_NEOID</name>
<dbReference type="FunFam" id="1.20.1740.10:FF:000006">
    <property type="entry name" value="General amino acid permease"/>
    <property type="match status" value="1"/>
</dbReference>
<dbReference type="GO" id="GO:0015171">
    <property type="term" value="F:amino acid transmembrane transporter activity"/>
    <property type="evidence" value="ECO:0007669"/>
    <property type="project" value="TreeGrafter"/>
</dbReference>
<evidence type="ECO:0000256" key="7">
    <source>
        <dbReference type="SAM" id="Phobius"/>
    </source>
</evidence>
<evidence type="ECO:0000256" key="2">
    <source>
        <dbReference type="ARBA" id="ARBA00022448"/>
    </source>
</evidence>
<feature type="domain" description="Amino acid permease/ SLC12A" evidence="8">
    <location>
        <begin position="52"/>
        <end position="522"/>
    </location>
</feature>
<dbReference type="PROSITE" id="PS00218">
    <property type="entry name" value="AMINO_ACID_PERMEASE_1"/>
    <property type="match status" value="1"/>
</dbReference>
<accession>A0A1U7LH20</accession>
<keyword evidence="2" id="KW-0813">Transport</keyword>
<keyword evidence="10" id="KW-1185">Reference proteome</keyword>
<evidence type="ECO:0000256" key="1">
    <source>
        <dbReference type="ARBA" id="ARBA00004141"/>
    </source>
</evidence>
<feature type="transmembrane region" description="Helical" evidence="7">
    <location>
        <begin position="294"/>
        <end position="315"/>
    </location>
</feature>
<keyword evidence="6 7" id="KW-0472">Membrane</keyword>